<accession>A0A8S5UTN2</accession>
<name>A0A8S5UTN2_9CAUD</name>
<proteinExistence type="predicted"/>
<organism evidence="1">
    <name type="scientific">Myoviridae sp. ctYA416</name>
    <dbReference type="NCBI Taxonomy" id="2825125"/>
    <lineage>
        <taxon>Viruses</taxon>
        <taxon>Duplodnaviria</taxon>
        <taxon>Heunggongvirae</taxon>
        <taxon>Uroviricota</taxon>
        <taxon>Caudoviricetes</taxon>
    </lineage>
</organism>
<sequence length="351" mass="40762">MEREFIGKNRKSVESIFISNYIRYETLNEMNKVFAGSTSNVVNIYIDLYHILNNLFRPDILLGGKTSLAAYILNMCSHYRSFYRKYYGVYARIYLVNTNGIMTSSERFVQGYNRDNNERMYMIDTIANFITRNCAIVAEICQYINDVYMVQAPFETSAIMHTLITDNLNNGKVYPNIILSNNPLSYQLALLPDTFVFSHKWVDGQIQYAIIGNDNIIESYLLKLKIAESTIARYRHISGNHLSLLIALNRLKSRNLRLIININKALSIINDRCNELGRSIFIDDITDILKDNTLEVSNRLKAIDVEFQSNLYRSSSQYIGRLWDINLQNPDMIKLINDKYFKANPLDLERI</sequence>
<reference evidence="1" key="1">
    <citation type="journal article" date="2021" name="Proc. Natl. Acad. Sci. U.S.A.">
        <title>A Catalog of Tens of Thousands of Viruses from Human Metagenomes Reveals Hidden Associations with Chronic Diseases.</title>
        <authorList>
            <person name="Tisza M.J."/>
            <person name="Buck C.B."/>
        </authorList>
    </citation>
    <scope>NUCLEOTIDE SEQUENCE</scope>
    <source>
        <strain evidence="1">CtYA416</strain>
    </source>
</reference>
<evidence type="ECO:0000313" key="1">
    <source>
        <dbReference type="EMBL" id="DAF97839.1"/>
    </source>
</evidence>
<dbReference type="EMBL" id="BK016136">
    <property type="protein sequence ID" value="DAF97839.1"/>
    <property type="molecule type" value="Genomic_DNA"/>
</dbReference>
<protein>
    <submittedName>
        <fullName evidence="1">Uncharacterized protein</fullName>
    </submittedName>
</protein>